<dbReference type="EMBL" id="AP022577">
    <property type="protein sequence ID" value="BBX87363.1"/>
    <property type="molecule type" value="Genomic_DNA"/>
</dbReference>
<keyword evidence="2" id="KW-1133">Transmembrane helix</keyword>
<feature type="transmembrane region" description="Helical" evidence="2">
    <location>
        <begin position="146"/>
        <end position="164"/>
    </location>
</feature>
<accession>A0ABM7IKP5</accession>
<gene>
    <name evidence="3" type="ORF">MAUB_52360</name>
</gene>
<feature type="region of interest" description="Disordered" evidence="1">
    <location>
        <begin position="322"/>
        <end position="355"/>
    </location>
</feature>
<keyword evidence="4" id="KW-1185">Reference proteome</keyword>
<evidence type="ECO:0000313" key="4">
    <source>
        <dbReference type="Proteomes" id="UP000465609"/>
    </source>
</evidence>
<dbReference type="RefSeq" id="WP_138229778.1">
    <property type="nucleotide sequence ID" value="NZ_AP022577.1"/>
</dbReference>
<organism evidence="3 4">
    <name type="scientific">Mycolicibacterium aubagnense</name>
    <dbReference type="NCBI Taxonomy" id="319707"/>
    <lineage>
        <taxon>Bacteria</taxon>
        <taxon>Bacillati</taxon>
        <taxon>Actinomycetota</taxon>
        <taxon>Actinomycetes</taxon>
        <taxon>Mycobacteriales</taxon>
        <taxon>Mycobacteriaceae</taxon>
        <taxon>Mycolicibacterium</taxon>
    </lineage>
</organism>
<protein>
    <recommendedName>
        <fullName evidence="5">EF-hand domain-containing protein</fullName>
    </recommendedName>
</protein>
<evidence type="ECO:0000256" key="1">
    <source>
        <dbReference type="SAM" id="MobiDB-lite"/>
    </source>
</evidence>
<feature type="transmembrane region" description="Helical" evidence="2">
    <location>
        <begin position="108"/>
        <end position="134"/>
    </location>
</feature>
<name>A0ABM7IKP5_9MYCO</name>
<feature type="transmembrane region" description="Helical" evidence="2">
    <location>
        <begin position="219"/>
        <end position="244"/>
    </location>
</feature>
<evidence type="ECO:0000256" key="2">
    <source>
        <dbReference type="SAM" id="Phobius"/>
    </source>
</evidence>
<feature type="transmembrane region" description="Helical" evidence="2">
    <location>
        <begin position="176"/>
        <end position="199"/>
    </location>
</feature>
<evidence type="ECO:0000313" key="3">
    <source>
        <dbReference type="EMBL" id="BBX87363.1"/>
    </source>
</evidence>
<evidence type="ECO:0008006" key="5">
    <source>
        <dbReference type="Google" id="ProtNLM"/>
    </source>
</evidence>
<sequence length="478" mass="51405">MTLATEVCPNGHPNPQNQHFCGDCGARIRASTERLVNEIGAKLDDFESGRISLGEFQGFVDHAESALPETAEISGSASKMAVPLANSEPRASWPSWPPNAQTYYRPTLIAAVAASAGVMIGTVGPWASVLLFSLSGLDAGDTGKTALAFGAVACVGLLIVLFWPRTRFNPRWALPLAWFAAVAGVSCVTFAILTLIRIITIPKARFFGIPIGASAGWGLWLLAFSSAVLCVTAAIVATEIARYVDVIQYRGRPQTAWTHGWRRASVIASAAIVISIVADFSTHWGNDSSGSGQTSPMESTSVPSFPSFTALPSFPNFPSLPSSSVPTHASTPSSRPTVPEPATPTAVPTDPESDSFSQLKAIANDDRHYVANWLADQWVPQLSSKRPGLVAEGIVWDNTTTLREYLQLRQKYPGARLLWSGDWSTFSSRDFWVTVAGVGFSDPDNALAWCTDHNLDRDHCYAKLISTTQAIDGSTRYN</sequence>
<keyword evidence="2" id="KW-0812">Transmembrane</keyword>
<dbReference type="Proteomes" id="UP000465609">
    <property type="component" value="Chromosome"/>
</dbReference>
<proteinExistence type="predicted"/>
<reference evidence="3 4" key="1">
    <citation type="journal article" date="2019" name="Emerg. Microbes Infect.">
        <title>Comprehensive subspecies identification of 175 nontuberculous mycobacteria species based on 7547 genomic profiles.</title>
        <authorList>
            <person name="Matsumoto Y."/>
            <person name="Kinjo T."/>
            <person name="Motooka D."/>
            <person name="Nabeya D."/>
            <person name="Jung N."/>
            <person name="Uechi K."/>
            <person name="Horii T."/>
            <person name="Iida T."/>
            <person name="Fujita J."/>
            <person name="Nakamura S."/>
        </authorList>
    </citation>
    <scope>NUCLEOTIDE SEQUENCE [LARGE SCALE GENOMIC DNA]</scope>
    <source>
        <strain evidence="3 4">JCM 15296</strain>
    </source>
</reference>
<keyword evidence="2" id="KW-0472">Membrane</keyword>